<feature type="compositionally biased region" description="Low complexity" evidence="1">
    <location>
        <begin position="92"/>
        <end position="104"/>
    </location>
</feature>
<feature type="compositionally biased region" description="Basic residues" evidence="1">
    <location>
        <begin position="65"/>
        <end position="74"/>
    </location>
</feature>
<feature type="compositionally biased region" description="Polar residues" evidence="1">
    <location>
        <begin position="32"/>
        <end position="42"/>
    </location>
</feature>
<protein>
    <submittedName>
        <fullName evidence="2">8901_t:CDS:1</fullName>
    </submittedName>
</protein>
<dbReference type="EMBL" id="CAMKVN010005256">
    <property type="protein sequence ID" value="CAI2188520.1"/>
    <property type="molecule type" value="Genomic_DNA"/>
</dbReference>
<gene>
    <name evidence="2" type="ORF">FWILDA_LOCUS13621</name>
</gene>
<evidence type="ECO:0000313" key="3">
    <source>
        <dbReference type="Proteomes" id="UP001153678"/>
    </source>
</evidence>
<keyword evidence="3" id="KW-1185">Reference proteome</keyword>
<comment type="caution">
    <text evidence="2">The sequence shown here is derived from an EMBL/GenBank/DDBJ whole genome shotgun (WGS) entry which is preliminary data.</text>
</comment>
<dbReference type="AlphaFoldDB" id="A0A9W4T0Z0"/>
<accession>A0A9W4T0Z0</accession>
<sequence>MADKFHIRPKRVYEIWDNKERLQQGVVPEESVISSQPTLDKNSQTDKTERTLEVVSLPATEIPKKNSRKKKVKIDKKPVTEATSMVEKNNKNDMVSSSDNSSDTSQEDRVESLFKNLVNRGEKLKLKSLTTNTTPLI</sequence>
<feature type="region of interest" description="Disordered" evidence="1">
    <location>
        <begin position="24"/>
        <end position="49"/>
    </location>
</feature>
<evidence type="ECO:0000313" key="2">
    <source>
        <dbReference type="EMBL" id="CAI2188520.1"/>
    </source>
</evidence>
<feature type="region of interest" description="Disordered" evidence="1">
    <location>
        <begin position="63"/>
        <end position="109"/>
    </location>
</feature>
<evidence type="ECO:0000256" key="1">
    <source>
        <dbReference type="SAM" id="MobiDB-lite"/>
    </source>
</evidence>
<reference evidence="2" key="1">
    <citation type="submission" date="2022-08" db="EMBL/GenBank/DDBJ databases">
        <authorList>
            <person name="Kallberg Y."/>
            <person name="Tangrot J."/>
            <person name="Rosling A."/>
        </authorList>
    </citation>
    <scope>NUCLEOTIDE SEQUENCE</scope>
    <source>
        <strain evidence="2">Wild A</strain>
    </source>
</reference>
<name>A0A9W4T0Z0_9GLOM</name>
<dbReference type="Proteomes" id="UP001153678">
    <property type="component" value="Unassembled WGS sequence"/>
</dbReference>
<proteinExistence type="predicted"/>
<organism evidence="2 3">
    <name type="scientific">Funneliformis geosporum</name>
    <dbReference type="NCBI Taxonomy" id="1117311"/>
    <lineage>
        <taxon>Eukaryota</taxon>
        <taxon>Fungi</taxon>
        <taxon>Fungi incertae sedis</taxon>
        <taxon>Mucoromycota</taxon>
        <taxon>Glomeromycotina</taxon>
        <taxon>Glomeromycetes</taxon>
        <taxon>Glomerales</taxon>
        <taxon>Glomeraceae</taxon>
        <taxon>Funneliformis</taxon>
    </lineage>
</organism>